<dbReference type="PANTHER" id="PTHR30543">
    <property type="entry name" value="CHROMATE REDUCTASE"/>
    <property type="match status" value="1"/>
</dbReference>
<accession>A0ABV2JEC8</accession>
<dbReference type="Pfam" id="PF03358">
    <property type="entry name" value="FMN_red"/>
    <property type="match status" value="1"/>
</dbReference>
<evidence type="ECO:0000259" key="1">
    <source>
        <dbReference type="Pfam" id="PF03358"/>
    </source>
</evidence>
<comment type="caution">
    <text evidence="2">The sequence shown here is derived from an EMBL/GenBank/DDBJ whole genome shotgun (WGS) entry which is preliminary data.</text>
</comment>
<evidence type="ECO:0000313" key="3">
    <source>
        <dbReference type="Proteomes" id="UP001549162"/>
    </source>
</evidence>
<dbReference type="Proteomes" id="UP001549162">
    <property type="component" value="Unassembled WGS sequence"/>
</dbReference>
<proteinExistence type="predicted"/>
<dbReference type="SUPFAM" id="SSF52218">
    <property type="entry name" value="Flavoproteins"/>
    <property type="match status" value="1"/>
</dbReference>
<dbReference type="InterPro" id="IPR050712">
    <property type="entry name" value="NAD(P)H-dep_reductase"/>
</dbReference>
<protein>
    <submittedName>
        <fullName evidence="2">Chromate reductase</fullName>
    </submittedName>
</protein>
<dbReference type="RefSeq" id="WP_354369202.1">
    <property type="nucleotide sequence ID" value="NZ_JBEPMA010000016.1"/>
</dbReference>
<sequence>MKIGLLVGSLRKESWNKKVAQVVQKLFSEDIEVNMIDISYLPFYNEDLDGENPIDEYKKIREEIGKYDGYMFFTPEYNRSYAPAIKNVIDIISKNPTGNLWNGKPAAVFSASIGQYGGMGANFALRQPLVCVNLIPMQRPEVYLATIDKLFDGNGNIDKNTEAYLQTAVNEFIEHAKKIIG</sequence>
<evidence type="ECO:0000313" key="2">
    <source>
        <dbReference type="EMBL" id="MET3618139.1"/>
    </source>
</evidence>
<gene>
    <name evidence="2" type="ORF">ABID14_001774</name>
</gene>
<dbReference type="Gene3D" id="3.40.50.360">
    <property type="match status" value="1"/>
</dbReference>
<keyword evidence="3" id="KW-1185">Reference proteome</keyword>
<dbReference type="InterPro" id="IPR005025">
    <property type="entry name" value="FMN_Rdtase-like_dom"/>
</dbReference>
<organism evidence="2 3">
    <name type="scientific">Peptoniphilus olsenii</name>
    <dbReference type="NCBI Taxonomy" id="411570"/>
    <lineage>
        <taxon>Bacteria</taxon>
        <taxon>Bacillati</taxon>
        <taxon>Bacillota</taxon>
        <taxon>Tissierellia</taxon>
        <taxon>Tissierellales</taxon>
        <taxon>Peptoniphilaceae</taxon>
        <taxon>Peptoniphilus</taxon>
    </lineage>
</organism>
<feature type="domain" description="NADPH-dependent FMN reductase-like" evidence="1">
    <location>
        <begin position="1"/>
        <end position="145"/>
    </location>
</feature>
<dbReference type="PANTHER" id="PTHR30543:SF21">
    <property type="entry name" value="NAD(P)H-DEPENDENT FMN REDUCTASE LOT6"/>
    <property type="match status" value="1"/>
</dbReference>
<name>A0ABV2JEC8_9FIRM</name>
<dbReference type="InterPro" id="IPR029039">
    <property type="entry name" value="Flavoprotein-like_sf"/>
</dbReference>
<dbReference type="EMBL" id="JBEPMA010000016">
    <property type="protein sequence ID" value="MET3618139.1"/>
    <property type="molecule type" value="Genomic_DNA"/>
</dbReference>
<reference evidence="2 3" key="1">
    <citation type="submission" date="2024-06" db="EMBL/GenBank/DDBJ databases">
        <title>Genomic Encyclopedia of Type Strains, Phase IV (KMG-IV): sequencing the most valuable type-strain genomes for metagenomic binning, comparative biology and taxonomic classification.</title>
        <authorList>
            <person name="Goeker M."/>
        </authorList>
    </citation>
    <scope>NUCLEOTIDE SEQUENCE [LARGE SCALE GENOMIC DNA]</scope>
    <source>
        <strain evidence="2 3">DSM 21460</strain>
    </source>
</reference>